<reference evidence="9" key="1">
    <citation type="journal article" date="2013" name="Proc. Natl. Acad. Sci. U.S.A.">
        <title>Genome structure and metabolic features in the red seaweed Chondrus crispus shed light on evolution of the Archaeplastida.</title>
        <authorList>
            <person name="Collen J."/>
            <person name="Porcel B."/>
            <person name="Carre W."/>
            <person name="Ball S.G."/>
            <person name="Chaparro C."/>
            <person name="Tonon T."/>
            <person name="Barbeyron T."/>
            <person name="Michel G."/>
            <person name="Noel B."/>
            <person name="Valentin K."/>
            <person name="Elias M."/>
            <person name="Artiguenave F."/>
            <person name="Arun A."/>
            <person name="Aury J.M."/>
            <person name="Barbosa-Neto J.F."/>
            <person name="Bothwell J.H."/>
            <person name="Bouget F.Y."/>
            <person name="Brillet L."/>
            <person name="Cabello-Hurtado F."/>
            <person name="Capella-Gutierrez S."/>
            <person name="Charrier B."/>
            <person name="Cladiere L."/>
            <person name="Cock J.M."/>
            <person name="Coelho S.M."/>
            <person name="Colleoni C."/>
            <person name="Czjzek M."/>
            <person name="Da Silva C."/>
            <person name="Delage L."/>
            <person name="Denoeud F."/>
            <person name="Deschamps P."/>
            <person name="Dittami S.M."/>
            <person name="Gabaldon T."/>
            <person name="Gachon C.M."/>
            <person name="Groisillier A."/>
            <person name="Herve C."/>
            <person name="Jabbari K."/>
            <person name="Katinka M."/>
            <person name="Kloareg B."/>
            <person name="Kowalczyk N."/>
            <person name="Labadie K."/>
            <person name="Leblanc C."/>
            <person name="Lopez P.J."/>
            <person name="McLachlan D.H."/>
            <person name="Meslet-Cladiere L."/>
            <person name="Moustafa A."/>
            <person name="Nehr Z."/>
            <person name="Nyvall Collen P."/>
            <person name="Panaud O."/>
            <person name="Partensky F."/>
            <person name="Poulain J."/>
            <person name="Rensing S.A."/>
            <person name="Rousvoal S."/>
            <person name="Samson G."/>
            <person name="Symeonidi A."/>
            <person name="Weissenbach J."/>
            <person name="Zambounis A."/>
            <person name="Wincker P."/>
            <person name="Boyen C."/>
        </authorList>
    </citation>
    <scope>NUCLEOTIDE SEQUENCE [LARGE SCALE GENOMIC DNA]</scope>
    <source>
        <strain evidence="9">cv. Stackhouse</strain>
    </source>
</reference>
<dbReference type="InterPro" id="IPR041891">
    <property type="entry name" value="Alpha_CA_prokaryot-like"/>
</dbReference>
<keyword evidence="3" id="KW-0479">Metal-binding</keyword>
<dbReference type="EMBL" id="HG001636">
    <property type="protein sequence ID" value="CDF33189.1"/>
    <property type="molecule type" value="Genomic_DNA"/>
</dbReference>
<dbReference type="SUPFAM" id="SSF51069">
    <property type="entry name" value="Carbonic anhydrase"/>
    <property type="match status" value="1"/>
</dbReference>
<dbReference type="Pfam" id="PF00194">
    <property type="entry name" value="Carb_anhydrase"/>
    <property type="match status" value="1"/>
</dbReference>
<dbReference type="OrthoDB" id="429145at2759"/>
<dbReference type="KEGG" id="ccp:CHC_T00002086001"/>
<dbReference type="InterPro" id="IPR001148">
    <property type="entry name" value="CA_dom"/>
</dbReference>
<evidence type="ECO:0000256" key="6">
    <source>
        <dbReference type="ARBA" id="ARBA00048348"/>
    </source>
</evidence>
<dbReference type="AlphaFoldDB" id="R7Q584"/>
<evidence type="ECO:0000256" key="2">
    <source>
        <dbReference type="ARBA" id="ARBA00012925"/>
    </source>
</evidence>
<evidence type="ECO:0000256" key="3">
    <source>
        <dbReference type="ARBA" id="ARBA00022723"/>
    </source>
</evidence>
<sequence length="292" mass="32270">MQEEWAICDTGKEQSPVALSYREATSQSASRPTLKTSPGKVTVRMREVNPSAVNRSLLIEPYIPPPPPLVGDAPPVDVYRPPEPLAIVTIPDAGTYAFRSCHFHVGGSEHVVEGKRGDMEIHFAFEKISGQWAREKPLAAVEQTSTETVPPPLETIVTPTRADGFPAPQALVVAIICDQAENSDLWLQELFENFPLSKSEIESRPAGIAMDFDFRDILPDLEHTSFFSYDGSFTRPPGTEGIRWLVMGERTKVAKQDLQDLLAAQNGSNVRPLQPLNQRKVFRFPAIPNPGD</sequence>
<dbReference type="PROSITE" id="PS51144">
    <property type="entry name" value="ALPHA_CA_2"/>
    <property type="match status" value="1"/>
</dbReference>
<evidence type="ECO:0000313" key="9">
    <source>
        <dbReference type="Proteomes" id="UP000012073"/>
    </source>
</evidence>
<dbReference type="PANTHER" id="PTHR18952:SF265">
    <property type="entry name" value="CARBONIC ANHYDRASE"/>
    <property type="match status" value="1"/>
</dbReference>
<dbReference type="InterPro" id="IPR023561">
    <property type="entry name" value="Carbonic_anhydrase_a-class"/>
</dbReference>
<keyword evidence="4" id="KW-0862">Zinc</keyword>
<proteinExistence type="inferred from homology"/>
<comment type="catalytic activity">
    <reaction evidence="6">
        <text>hydrogencarbonate + H(+) = CO2 + H2O</text>
        <dbReference type="Rhea" id="RHEA:10748"/>
        <dbReference type="ChEBI" id="CHEBI:15377"/>
        <dbReference type="ChEBI" id="CHEBI:15378"/>
        <dbReference type="ChEBI" id="CHEBI:16526"/>
        <dbReference type="ChEBI" id="CHEBI:17544"/>
        <dbReference type="EC" id="4.2.1.1"/>
    </reaction>
</comment>
<dbReference type="Gramene" id="CDF33189">
    <property type="protein sequence ID" value="CDF33189"/>
    <property type="gene ID" value="CHC_T00002086001"/>
</dbReference>
<dbReference type="InterPro" id="IPR036398">
    <property type="entry name" value="CA_dom_sf"/>
</dbReference>
<organism evidence="8 9">
    <name type="scientific">Chondrus crispus</name>
    <name type="common">Carrageen Irish moss</name>
    <name type="synonym">Polymorpha crispa</name>
    <dbReference type="NCBI Taxonomy" id="2769"/>
    <lineage>
        <taxon>Eukaryota</taxon>
        <taxon>Rhodophyta</taxon>
        <taxon>Florideophyceae</taxon>
        <taxon>Rhodymeniophycidae</taxon>
        <taxon>Gigartinales</taxon>
        <taxon>Gigartinaceae</taxon>
        <taxon>Chondrus</taxon>
    </lineage>
</organism>
<name>R7Q584_CHOCR</name>
<dbReference type="Gene3D" id="3.10.200.10">
    <property type="entry name" value="Alpha carbonic anhydrase"/>
    <property type="match status" value="1"/>
</dbReference>
<evidence type="ECO:0000313" key="8">
    <source>
        <dbReference type="EMBL" id="CDF33189.1"/>
    </source>
</evidence>
<evidence type="ECO:0000259" key="7">
    <source>
        <dbReference type="PROSITE" id="PS51144"/>
    </source>
</evidence>
<accession>R7Q584</accession>
<dbReference type="CDD" id="cd03124">
    <property type="entry name" value="alpha_CA_prokaryotic_like"/>
    <property type="match status" value="1"/>
</dbReference>
<dbReference type="STRING" id="2769.R7Q584"/>
<dbReference type="GeneID" id="17320709"/>
<gene>
    <name evidence="8" type="ORF">CHC_T00002086001</name>
</gene>
<keyword evidence="9" id="KW-1185">Reference proteome</keyword>
<protein>
    <recommendedName>
        <fullName evidence="2">carbonic anhydrase</fullName>
        <ecNumber evidence="2">4.2.1.1</ecNumber>
    </recommendedName>
</protein>
<dbReference type="PANTHER" id="PTHR18952">
    <property type="entry name" value="CARBONIC ANHYDRASE"/>
    <property type="match status" value="1"/>
</dbReference>
<feature type="domain" description="Alpha-carbonic anhydrase" evidence="7">
    <location>
        <begin position="1"/>
        <end position="285"/>
    </location>
</feature>
<dbReference type="OMA" id="QEEWAIC"/>
<dbReference type="PhylomeDB" id="R7Q584"/>
<comment type="similarity">
    <text evidence="1">Belongs to the alpha-carbonic anhydrase family.</text>
</comment>
<evidence type="ECO:0000256" key="4">
    <source>
        <dbReference type="ARBA" id="ARBA00022833"/>
    </source>
</evidence>
<evidence type="ECO:0000256" key="1">
    <source>
        <dbReference type="ARBA" id="ARBA00010718"/>
    </source>
</evidence>
<dbReference type="SMART" id="SM01057">
    <property type="entry name" value="Carb_anhydrase"/>
    <property type="match status" value="1"/>
</dbReference>
<dbReference type="RefSeq" id="XP_005712992.1">
    <property type="nucleotide sequence ID" value="XM_005712935.1"/>
</dbReference>
<dbReference type="Proteomes" id="UP000012073">
    <property type="component" value="Unassembled WGS sequence"/>
</dbReference>
<dbReference type="GO" id="GO:0004089">
    <property type="term" value="F:carbonate dehydratase activity"/>
    <property type="evidence" value="ECO:0007669"/>
    <property type="project" value="UniProtKB-EC"/>
</dbReference>
<keyword evidence="5" id="KW-0456">Lyase</keyword>
<evidence type="ECO:0000256" key="5">
    <source>
        <dbReference type="ARBA" id="ARBA00023239"/>
    </source>
</evidence>
<dbReference type="GO" id="GO:0008270">
    <property type="term" value="F:zinc ion binding"/>
    <property type="evidence" value="ECO:0007669"/>
    <property type="project" value="InterPro"/>
</dbReference>
<dbReference type="EC" id="4.2.1.1" evidence="2"/>